<evidence type="ECO:0000256" key="2">
    <source>
        <dbReference type="ARBA" id="ARBA00022525"/>
    </source>
</evidence>
<reference evidence="7 8" key="1">
    <citation type="journal article" date="2016" name="Nat. Commun.">
        <title>Thousands of microbial genomes shed light on interconnected biogeochemical processes in an aquifer system.</title>
        <authorList>
            <person name="Anantharaman K."/>
            <person name="Brown C.T."/>
            <person name="Hug L.A."/>
            <person name="Sharon I."/>
            <person name="Castelle C.J."/>
            <person name="Probst A.J."/>
            <person name="Thomas B.C."/>
            <person name="Singh A."/>
            <person name="Wilkins M.J."/>
            <person name="Karaoz U."/>
            <person name="Brodie E.L."/>
            <person name="Williams K.H."/>
            <person name="Hubbard S.S."/>
            <person name="Banfield J.F."/>
        </authorList>
    </citation>
    <scope>NUCLEOTIDE SEQUENCE [LARGE SCALE GENOMIC DNA]</scope>
</reference>
<evidence type="ECO:0000256" key="3">
    <source>
        <dbReference type="ARBA" id="ARBA00022729"/>
    </source>
</evidence>
<dbReference type="AlphaFoldDB" id="A0A1F5SVU3"/>
<sequence>MTINWKTANVPASHTFDVIRLRAYPNGQEYNLVHNIANDGQEIITIPSSIPIGTYTLEIKSYFNGVLVMDASDSYFKIVSADSTNLPPVVDGVSGPTSLKVGETGTWTIKARDPENGALSYSVDWGDGVPRVFITNDTAASPFVQQPSTFTHSYATAGRYNVKFTVTDDKGLTAQSSISVQVGSTVPPITVLSPNGGETWQKGTTQTIKWNSNLVSIPEQPIIYNISLVLYCPSGQACTAIAPFVIANSVSGPTYTWNVGSVVGGSAPTGNYTVKICAPGTNTCDSSDSSFTIAAPSTQPSITASLQNTFTDRAGVWGNFGPGAGNINKNPADWNWSATLTLPSRKIISRLTIIHNTHGEVWSTGYARYLKDGTDLYGYEEHPYPLVVISEKQNQLNTAYDQELGAYGAGTTQTFTLYGQPESGQFTGGRLIAEFTDGISATAKIMASDYRPLATTTPATASAVVQEQVKCVFKGSVSEQKCYTAIDNSNPYYGRGCGGAETCVVDMKGTYGDKITWKSSCGGYAYTVMDGQSEYAIFNCPSPTTPTSSAGGGSSQQISDINEKSKLLSYGNFGFILAELNQLRSLIKEQQTQIKYLSSLLKDVSALSQRTQEALNNFITYGVDANTVKLGAGERAAVINSYKAAFDKLPETEAELADAIKIANGRWPSITNKDAEEKAKAQFQKIYKRIADMNNANDNAAVTVMAYGLRQKAENRNLNSEKQGIQIFKVIYGHVPSSTRDWNTTQAITYSGASRGVDSDGDLLTDDRERELGTDPKKKDTDGDGYSDGVEVANGHDPLKK</sequence>
<evidence type="ECO:0000256" key="1">
    <source>
        <dbReference type="ARBA" id="ARBA00004613"/>
    </source>
</evidence>
<comment type="caution">
    <text evidence="7">The sequence shown here is derived from an EMBL/GenBank/DDBJ whole genome shotgun (WGS) entry which is preliminary data.</text>
</comment>
<protein>
    <recommendedName>
        <fullName evidence="6">PKD domain-containing protein</fullName>
    </recommendedName>
</protein>
<dbReference type="Pfam" id="PF18884">
    <property type="entry name" value="TSP3_bac"/>
    <property type="match status" value="2"/>
</dbReference>
<dbReference type="InterPro" id="IPR035986">
    <property type="entry name" value="PKD_dom_sf"/>
</dbReference>
<feature type="compositionally biased region" description="Basic and acidic residues" evidence="5">
    <location>
        <begin position="765"/>
        <end position="782"/>
    </location>
</feature>
<evidence type="ECO:0000313" key="8">
    <source>
        <dbReference type="Proteomes" id="UP000176915"/>
    </source>
</evidence>
<organism evidence="7 8">
    <name type="scientific">Candidatus Falkowbacteria bacterium RIFCSPLOWO2_12_FULL_45_13</name>
    <dbReference type="NCBI Taxonomy" id="1797991"/>
    <lineage>
        <taxon>Bacteria</taxon>
        <taxon>Candidatus Falkowiibacteriota</taxon>
    </lineage>
</organism>
<evidence type="ECO:0000259" key="6">
    <source>
        <dbReference type="PROSITE" id="PS50093"/>
    </source>
</evidence>
<accession>A0A1F5SVU3</accession>
<keyword evidence="2" id="KW-0964">Secreted</keyword>
<comment type="subcellular location">
    <subcellularLocation>
        <location evidence="1">Secreted</location>
    </subcellularLocation>
</comment>
<keyword evidence="4" id="KW-0106">Calcium</keyword>
<dbReference type="InterPro" id="IPR059100">
    <property type="entry name" value="TSP3_bac"/>
</dbReference>
<evidence type="ECO:0000256" key="5">
    <source>
        <dbReference type="SAM" id="MobiDB-lite"/>
    </source>
</evidence>
<gene>
    <name evidence="7" type="ORF">A3H09_00525</name>
</gene>
<dbReference type="SUPFAM" id="SSF49299">
    <property type="entry name" value="PKD domain"/>
    <property type="match status" value="1"/>
</dbReference>
<dbReference type="InterPro" id="IPR013783">
    <property type="entry name" value="Ig-like_fold"/>
</dbReference>
<proteinExistence type="predicted"/>
<dbReference type="CDD" id="cd00146">
    <property type="entry name" value="PKD"/>
    <property type="match status" value="1"/>
</dbReference>
<dbReference type="InterPro" id="IPR022409">
    <property type="entry name" value="PKD/Chitinase_dom"/>
</dbReference>
<dbReference type="SMART" id="SM00089">
    <property type="entry name" value="PKD"/>
    <property type="match status" value="1"/>
</dbReference>
<feature type="region of interest" description="Disordered" evidence="5">
    <location>
        <begin position="753"/>
        <end position="801"/>
    </location>
</feature>
<dbReference type="InterPro" id="IPR000601">
    <property type="entry name" value="PKD_dom"/>
</dbReference>
<feature type="domain" description="PKD" evidence="6">
    <location>
        <begin position="113"/>
        <end position="182"/>
    </location>
</feature>
<name>A0A1F5SVU3_9BACT</name>
<dbReference type="Proteomes" id="UP000176915">
    <property type="component" value="Unassembled WGS sequence"/>
</dbReference>
<dbReference type="PROSITE" id="PS50093">
    <property type="entry name" value="PKD"/>
    <property type="match status" value="1"/>
</dbReference>
<dbReference type="Pfam" id="PF18911">
    <property type="entry name" value="PKD_4"/>
    <property type="match status" value="1"/>
</dbReference>
<evidence type="ECO:0000313" key="7">
    <source>
        <dbReference type="EMBL" id="OGF30341.1"/>
    </source>
</evidence>
<dbReference type="EMBL" id="MFFY01000054">
    <property type="protein sequence ID" value="OGF30341.1"/>
    <property type="molecule type" value="Genomic_DNA"/>
</dbReference>
<evidence type="ECO:0000256" key="4">
    <source>
        <dbReference type="ARBA" id="ARBA00022837"/>
    </source>
</evidence>
<keyword evidence="3" id="KW-0732">Signal</keyword>
<dbReference type="Gene3D" id="2.60.40.10">
    <property type="entry name" value="Immunoglobulins"/>
    <property type="match status" value="1"/>
</dbReference>